<dbReference type="AlphaFoldDB" id="A0A1D1ZEF6"/>
<dbReference type="InterPro" id="IPR014044">
    <property type="entry name" value="CAP_dom"/>
</dbReference>
<dbReference type="Gene3D" id="3.40.33.10">
    <property type="entry name" value="CAP"/>
    <property type="match status" value="1"/>
</dbReference>
<dbReference type="PANTHER" id="PTHR10334">
    <property type="entry name" value="CYSTEINE-RICH SECRETORY PROTEIN-RELATED"/>
    <property type="match status" value="1"/>
</dbReference>
<gene>
    <name evidence="2" type="primary">PR1B</name>
    <name evidence="2" type="ORF">g.57145</name>
</gene>
<dbReference type="PROSITE" id="PS01010">
    <property type="entry name" value="CRISP_2"/>
    <property type="match status" value="1"/>
</dbReference>
<dbReference type="PRINTS" id="PR00837">
    <property type="entry name" value="V5TPXLIKE"/>
</dbReference>
<proteinExistence type="predicted"/>
<evidence type="ECO:0000313" key="2">
    <source>
        <dbReference type="EMBL" id="JAT65288.1"/>
    </source>
</evidence>
<name>A0A1D1ZEF6_9ARAE</name>
<evidence type="ECO:0000259" key="1">
    <source>
        <dbReference type="SMART" id="SM00198"/>
    </source>
</evidence>
<accession>A0A1D1ZEF6</accession>
<dbReference type="EMBL" id="GDJX01002648">
    <property type="protein sequence ID" value="JAT65288.1"/>
    <property type="molecule type" value="Transcribed_RNA"/>
</dbReference>
<dbReference type="GO" id="GO:0005576">
    <property type="term" value="C:extracellular region"/>
    <property type="evidence" value="ECO:0007669"/>
    <property type="project" value="InterPro"/>
</dbReference>
<dbReference type="Pfam" id="PF00188">
    <property type="entry name" value="CAP"/>
    <property type="match status" value="1"/>
</dbReference>
<feature type="domain" description="SCP" evidence="1">
    <location>
        <begin position="40"/>
        <end position="173"/>
    </location>
</feature>
<dbReference type="InterPro" id="IPR018244">
    <property type="entry name" value="Allrgn_V5/Tpx1_CS"/>
</dbReference>
<protein>
    <submittedName>
        <fullName evidence="2">Pathogenesis-related protein 1B</fullName>
    </submittedName>
</protein>
<dbReference type="FunFam" id="3.40.33.10:FF:000004">
    <property type="entry name" value="CAP, cysteine-rich secretory protein, antigen 5"/>
    <property type="match status" value="1"/>
</dbReference>
<sequence length="181" mass="20175">GRPIRRDTNMASRMSLTTPTMGLAALVMSLAILHVGLAQNSPVQYLRLHNAARHAEGVGLGPLKWNDALAEYAQDYAEQLAKICTIEHSHGPYGENLYMGMTGPMAVENAMQMWMREKSDYDYDTNSCRRVCGHYTQLVWRDTKRVGCGYAECRHNSAGIVVCSYDPPGNMGDERPYLIST</sequence>
<dbReference type="InterPro" id="IPR035940">
    <property type="entry name" value="CAP_sf"/>
</dbReference>
<dbReference type="PROSITE" id="PS01009">
    <property type="entry name" value="CRISP_1"/>
    <property type="match status" value="1"/>
</dbReference>
<organism evidence="2">
    <name type="scientific">Anthurium amnicola</name>
    <dbReference type="NCBI Taxonomy" id="1678845"/>
    <lineage>
        <taxon>Eukaryota</taxon>
        <taxon>Viridiplantae</taxon>
        <taxon>Streptophyta</taxon>
        <taxon>Embryophyta</taxon>
        <taxon>Tracheophyta</taxon>
        <taxon>Spermatophyta</taxon>
        <taxon>Magnoliopsida</taxon>
        <taxon>Liliopsida</taxon>
        <taxon>Araceae</taxon>
        <taxon>Pothoideae</taxon>
        <taxon>Potheae</taxon>
        <taxon>Anthurium</taxon>
    </lineage>
</organism>
<dbReference type="SUPFAM" id="SSF55797">
    <property type="entry name" value="PR-1-like"/>
    <property type="match status" value="1"/>
</dbReference>
<dbReference type="CDD" id="cd05381">
    <property type="entry name" value="CAP_PR-1"/>
    <property type="match status" value="1"/>
</dbReference>
<feature type="non-terminal residue" evidence="2">
    <location>
        <position position="1"/>
    </location>
</feature>
<reference evidence="2" key="1">
    <citation type="submission" date="2015-07" db="EMBL/GenBank/DDBJ databases">
        <title>Transcriptome Assembly of Anthurium amnicola.</title>
        <authorList>
            <person name="Suzuki J."/>
        </authorList>
    </citation>
    <scope>NUCLEOTIDE SEQUENCE</scope>
</reference>
<dbReference type="InterPro" id="IPR001283">
    <property type="entry name" value="CRISP-related"/>
</dbReference>
<dbReference type="SMART" id="SM00198">
    <property type="entry name" value="SCP"/>
    <property type="match status" value="1"/>
</dbReference>